<dbReference type="EMBL" id="VZOT01000009">
    <property type="protein sequence ID" value="KAB0585884.1"/>
    <property type="molecule type" value="Genomic_DNA"/>
</dbReference>
<reference evidence="1" key="1">
    <citation type="submission" date="2019-09" db="EMBL/GenBank/DDBJ databases">
        <title>Draft genome sequences of 48 bacterial type strains from the CCUG.</title>
        <authorList>
            <person name="Tunovic T."/>
            <person name="Pineiro-Iglesias B."/>
            <person name="Unosson C."/>
            <person name="Inganas E."/>
            <person name="Ohlen M."/>
            <person name="Cardew S."/>
            <person name="Jensie-Markopoulos S."/>
            <person name="Salva-Serra F."/>
            <person name="Jaen-Luchoro D."/>
            <person name="Karlsson R."/>
            <person name="Svensson-Stadler L."/>
            <person name="Chun J."/>
            <person name="Moore E."/>
        </authorList>
    </citation>
    <scope>NUCLEOTIDE SEQUENCE</scope>
    <source>
        <strain evidence="1">CCUG 15333</strain>
    </source>
</reference>
<dbReference type="RefSeq" id="WP_151045040.1">
    <property type="nucleotide sequence ID" value="NZ_CATYED010000010.1"/>
</dbReference>
<protein>
    <submittedName>
        <fullName evidence="1">Uncharacterized protein</fullName>
    </submittedName>
</protein>
<name>A0A6A1R0W2_9BURK</name>
<dbReference type="AlphaFoldDB" id="A0A6A1R0W2"/>
<sequence>MDIKERDACSPDQRREEWIEFLPPPRSVGDAVVLAFLLKNLTNFKEFVSEHPKSHQVAAQRWISHSIEDVRKSKQHYEGAIRMKLPENFSEAPQVVEWYESLRQEARAASINAASESINQLNRSS</sequence>
<accession>A0A6A1R0W2</accession>
<proteinExistence type="predicted"/>
<evidence type="ECO:0000313" key="1">
    <source>
        <dbReference type="EMBL" id="KAB0585884.1"/>
    </source>
</evidence>
<comment type="caution">
    <text evidence="1">The sequence shown here is derived from an EMBL/GenBank/DDBJ whole genome shotgun (WGS) entry which is preliminary data.</text>
</comment>
<organism evidence="1">
    <name type="scientific">Comamonas kerstersii</name>
    <dbReference type="NCBI Taxonomy" id="225992"/>
    <lineage>
        <taxon>Bacteria</taxon>
        <taxon>Pseudomonadati</taxon>
        <taxon>Pseudomonadota</taxon>
        <taxon>Betaproteobacteria</taxon>
        <taxon>Burkholderiales</taxon>
        <taxon>Comamonadaceae</taxon>
        <taxon>Comamonas</taxon>
    </lineage>
</organism>
<gene>
    <name evidence="1" type="ORF">F7P80_12175</name>
</gene>